<feature type="transmembrane region" description="Helical" evidence="1">
    <location>
        <begin position="134"/>
        <end position="152"/>
    </location>
</feature>
<dbReference type="EMBL" id="PPTF01000107">
    <property type="protein sequence ID" value="POA96727.1"/>
    <property type="molecule type" value="Genomic_DNA"/>
</dbReference>
<keyword evidence="1" id="KW-0812">Transmembrane</keyword>
<dbReference type="InterPro" id="IPR009323">
    <property type="entry name" value="DUF979"/>
</dbReference>
<feature type="transmembrane region" description="Helical" evidence="1">
    <location>
        <begin position="207"/>
        <end position="233"/>
    </location>
</feature>
<comment type="caution">
    <text evidence="2">The sequence shown here is derived from an EMBL/GenBank/DDBJ whole genome shotgun (WGS) entry which is preliminary data.</text>
</comment>
<feature type="transmembrane region" description="Helical" evidence="1">
    <location>
        <begin position="7"/>
        <end position="24"/>
    </location>
</feature>
<feature type="transmembrane region" description="Helical" evidence="1">
    <location>
        <begin position="97"/>
        <end position="114"/>
    </location>
</feature>
<sequence>MILHIEYLYWVVGAILLAVAGFTLTDRQHPRRYSSAAFWGLFGALFLAGDLLPAELSGAMVLAMVAIAGCGRLAGGQHAPLAADRLRQSVKRLGGKAFLPSLLVPLLTVLLSVAAKDFKIAGMPLFDPKNTTLLALGIACLAALTAACWLARETPAQGVRETRRLLDCMGWAVLLPQLLALLGLLFADAGVGKAVSHVATSYLPLDLRWVAVLAYVLGMALFTMIMGNAFAAFPVMTAGIGIPFLVSGHHGDAAVMAAIGMFSGYCGTLMTPMAANFNIVPAALLELEDKHAVIKAQVPTALALLAVNAALLNWLMFR</sequence>
<keyword evidence="3" id="KW-1185">Reference proteome</keyword>
<reference evidence="2 3" key="1">
    <citation type="submission" date="2018-01" db="EMBL/GenBank/DDBJ databases">
        <title>Genomic Sequence of Chromobacterium MWU13-2610 from wild cranberry bogs within the Cape Cod National Seashore.</title>
        <authorList>
            <person name="O'Hara-Hanley K."/>
            <person name="Soby S."/>
            <person name="Harrison A."/>
        </authorList>
    </citation>
    <scope>NUCLEOTIDE SEQUENCE [LARGE SCALE GENOMIC DNA]</scope>
    <source>
        <strain evidence="2 3">MWU13-2610</strain>
    </source>
</reference>
<dbReference type="Proteomes" id="UP000236416">
    <property type="component" value="Unassembled WGS sequence"/>
</dbReference>
<name>A0A2K4MI20_9NEIS</name>
<feature type="transmembrane region" description="Helical" evidence="1">
    <location>
        <begin position="297"/>
        <end position="317"/>
    </location>
</feature>
<proteinExistence type="predicted"/>
<evidence type="ECO:0000313" key="2">
    <source>
        <dbReference type="EMBL" id="POA96727.1"/>
    </source>
</evidence>
<dbReference type="AlphaFoldDB" id="A0A2K4MI20"/>
<accession>A0A2K4MI20</accession>
<keyword evidence="1" id="KW-1133">Transmembrane helix</keyword>
<evidence type="ECO:0000256" key="1">
    <source>
        <dbReference type="SAM" id="Phobius"/>
    </source>
</evidence>
<feature type="transmembrane region" description="Helical" evidence="1">
    <location>
        <begin position="254"/>
        <end position="277"/>
    </location>
</feature>
<organism evidence="2 3">
    <name type="scientific">Chromobacterium sinusclupearum</name>
    <dbReference type="NCBI Taxonomy" id="2077146"/>
    <lineage>
        <taxon>Bacteria</taxon>
        <taxon>Pseudomonadati</taxon>
        <taxon>Pseudomonadota</taxon>
        <taxon>Betaproteobacteria</taxon>
        <taxon>Neisseriales</taxon>
        <taxon>Chromobacteriaceae</taxon>
        <taxon>Chromobacterium</taxon>
    </lineage>
</organism>
<feature type="transmembrane region" description="Helical" evidence="1">
    <location>
        <begin position="58"/>
        <end position="76"/>
    </location>
</feature>
<dbReference type="Pfam" id="PF06166">
    <property type="entry name" value="DUF979"/>
    <property type="match status" value="1"/>
</dbReference>
<protein>
    <submittedName>
        <fullName evidence="2">DUF979 domain-containing protein</fullName>
    </submittedName>
</protein>
<dbReference type="RefSeq" id="WP_103321977.1">
    <property type="nucleotide sequence ID" value="NZ_PPTF01000107.1"/>
</dbReference>
<keyword evidence="1" id="KW-0472">Membrane</keyword>
<evidence type="ECO:0000313" key="3">
    <source>
        <dbReference type="Proteomes" id="UP000236416"/>
    </source>
</evidence>
<feature type="transmembrane region" description="Helical" evidence="1">
    <location>
        <begin position="164"/>
        <end position="187"/>
    </location>
</feature>
<gene>
    <name evidence="2" type="ORF">C2134_20935</name>
</gene>